<sequence length="84" mass="8945">MNMHSLTLGDLEYYEKRTGQPITSFDPDAGGALATPMIAMCAVMLYRGGGYQSRDDAYSAATELTMEEATALVSNAKEADTAGE</sequence>
<keyword evidence="1" id="KW-0472">Membrane</keyword>
<feature type="transmembrane region" description="Helical" evidence="1">
    <location>
        <begin position="29"/>
        <end position="46"/>
    </location>
</feature>
<accession>A0AAU8HXP7</accession>
<protein>
    <submittedName>
        <fullName evidence="2">Uncharacterized protein</fullName>
    </submittedName>
</protein>
<keyword evidence="1" id="KW-0812">Transmembrane</keyword>
<proteinExistence type="predicted"/>
<name>A0AAU8HXP7_9CAUD</name>
<dbReference type="EMBL" id="PP870127">
    <property type="protein sequence ID" value="XCI65022.1"/>
    <property type="molecule type" value="Genomic_DNA"/>
</dbReference>
<evidence type="ECO:0000313" key="2">
    <source>
        <dbReference type="EMBL" id="XCI65022.1"/>
    </source>
</evidence>
<organism evidence="2">
    <name type="scientific">Decurrovirus sp</name>
    <dbReference type="NCBI Taxonomy" id="2832697"/>
    <lineage>
        <taxon>Viruses</taxon>
        <taxon>Duplodnaviria</taxon>
        <taxon>Heunggongvirae</taxon>
        <taxon>Uroviricota</taxon>
        <taxon>Caudoviricetes</taxon>
        <taxon>Decurrovirus</taxon>
    </lineage>
</organism>
<keyword evidence="1" id="KW-1133">Transmembrane helix</keyword>
<reference evidence="2" key="1">
    <citation type="journal article" date="2024" name="bioRxiv">
        <title>The salivary virome during childhood dental caries.</title>
        <authorList>
            <person name="Tang J."/>
            <person name="Baker J.L."/>
        </authorList>
    </citation>
    <scope>NUCLEOTIDE SEQUENCE</scope>
    <source>
        <strain evidence="2">11_unbinned_2</strain>
    </source>
</reference>
<evidence type="ECO:0000256" key="1">
    <source>
        <dbReference type="SAM" id="Phobius"/>
    </source>
</evidence>